<dbReference type="InterPro" id="IPR033116">
    <property type="entry name" value="TRYPSIN_SER"/>
</dbReference>
<keyword evidence="3 12" id="KW-0812">Transmembrane</keyword>
<evidence type="ECO:0000259" key="13">
    <source>
        <dbReference type="PROSITE" id="PS50024"/>
    </source>
</evidence>
<dbReference type="InterPro" id="IPR001314">
    <property type="entry name" value="Peptidase_S1A"/>
</dbReference>
<dbReference type="InterPro" id="IPR043504">
    <property type="entry name" value="Peptidase_S1_PA_chymotrypsin"/>
</dbReference>
<evidence type="ECO:0000256" key="2">
    <source>
        <dbReference type="ARBA" id="ARBA00022670"/>
    </source>
</evidence>
<keyword evidence="5 10" id="KW-0720">Serine protease</keyword>
<dbReference type="EMBL" id="JABWUV010000001">
    <property type="protein sequence ID" value="KAF6389230.1"/>
    <property type="molecule type" value="Genomic_DNA"/>
</dbReference>
<sequence length="433" mass="48447">MAKEQPPQRKQAWMPLQKRRTESNTKVKLTRCGKITLGIIIIVIAVVIIGLIVHFVTYGKTSCYYHISFKANNVDYDRKFEKPYSQEYVDLNKKIVSLINETFHGSKLRRQYVKSHVVQVSRAKGKVVIHSVLKFIFCFKNKAAKFRDRIETILYQKLNGETGCLNIDSSSLRVSDIEMSTAENLLNTCCGLRTITFSGNRIAGGTDAKEGEWPWQASLQQNSVHRCGATLISNYWLVTAAHCFIRSSDPQKWNVSFGLLLSDPQAQRNIKNIIIHEDYHYPAHENDIAIVNLSSPILYTSNIRRVCLPEANYTLPPNSDVVVTGWGTSKTDGTIPNILQKGAVKIIDNETCNNEKIYSGVITPGMLCAGFLTGKVDACQGDSGGPLVMADQKGIWFLVGIVSWGDECALPNKPGVYTRVAYYRDWITAKTGL</sequence>
<dbReference type="GO" id="GO:0004252">
    <property type="term" value="F:serine-type endopeptidase activity"/>
    <property type="evidence" value="ECO:0007669"/>
    <property type="project" value="UniProtKB-UniRule"/>
</dbReference>
<feature type="active site" description="Charge relay system" evidence="11">
    <location>
        <position position="287"/>
    </location>
</feature>
<comment type="caution">
    <text evidence="15">The sequence shown here is derived from an EMBL/GenBank/DDBJ whole genome shotgun (WGS) entry which is preliminary data.</text>
</comment>
<dbReference type="GO" id="GO:0006508">
    <property type="term" value="P:proteolysis"/>
    <property type="evidence" value="ECO:0007669"/>
    <property type="project" value="UniProtKB-KW"/>
</dbReference>
<keyword evidence="6" id="KW-0735">Signal-anchor</keyword>
<keyword evidence="8 10" id="KW-0472">Membrane</keyword>
<comment type="subcellular location">
    <subcellularLocation>
        <location evidence="1">Membrane</location>
        <topology evidence="1">Single-pass type II membrane protein</topology>
    </subcellularLocation>
</comment>
<dbReference type="PANTHER" id="PTHR24252">
    <property type="entry name" value="ACROSIN-RELATED"/>
    <property type="match status" value="1"/>
</dbReference>
<dbReference type="InterPro" id="IPR018114">
    <property type="entry name" value="TRYPSIN_HIS"/>
</dbReference>
<dbReference type="SUPFAM" id="SSF50494">
    <property type="entry name" value="Trypsin-like serine proteases"/>
    <property type="match status" value="1"/>
</dbReference>
<dbReference type="SMART" id="SM00020">
    <property type="entry name" value="Tryp_SPc"/>
    <property type="match status" value="1"/>
</dbReference>
<keyword evidence="2 10" id="KW-0645">Protease</keyword>
<dbReference type="PROSITE" id="PS00135">
    <property type="entry name" value="TRYPSIN_SER"/>
    <property type="match status" value="1"/>
</dbReference>
<feature type="domain" description="SEA" evidence="13">
    <location>
        <begin position="61"/>
        <end position="179"/>
    </location>
</feature>
<keyword evidence="16" id="KW-1185">Reference proteome</keyword>
<evidence type="ECO:0000256" key="7">
    <source>
        <dbReference type="ARBA" id="ARBA00022989"/>
    </source>
</evidence>
<dbReference type="Proteomes" id="UP000527355">
    <property type="component" value="Unassembled WGS sequence"/>
</dbReference>
<organism evidence="15 16">
    <name type="scientific">Myotis myotis</name>
    <name type="common">Greater mouse-eared bat</name>
    <name type="synonym">Vespertilio myotis</name>
    <dbReference type="NCBI Taxonomy" id="51298"/>
    <lineage>
        <taxon>Eukaryota</taxon>
        <taxon>Metazoa</taxon>
        <taxon>Chordata</taxon>
        <taxon>Craniata</taxon>
        <taxon>Vertebrata</taxon>
        <taxon>Euteleostomi</taxon>
        <taxon>Mammalia</taxon>
        <taxon>Eutheria</taxon>
        <taxon>Laurasiatheria</taxon>
        <taxon>Chiroptera</taxon>
        <taxon>Yangochiroptera</taxon>
        <taxon>Vespertilionidae</taxon>
        <taxon>Myotis</taxon>
    </lineage>
</organism>
<evidence type="ECO:0000313" key="16">
    <source>
        <dbReference type="Proteomes" id="UP000527355"/>
    </source>
</evidence>
<dbReference type="PROSITE" id="PS00134">
    <property type="entry name" value="TRYPSIN_HIS"/>
    <property type="match status" value="1"/>
</dbReference>
<dbReference type="InterPro" id="IPR036364">
    <property type="entry name" value="SEA_dom_sf"/>
</dbReference>
<evidence type="ECO:0000256" key="4">
    <source>
        <dbReference type="ARBA" id="ARBA00022801"/>
    </source>
</evidence>
<dbReference type="EC" id="3.4.21.-" evidence="10"/>
<dbReference type="VEuPathDB" id="HostDB:LOC118664995"/>
<dbReference type="PRINTS" id="PR00722">
    <property type="entry name" value="CHYMOTRYPSIN"/>
</dbReference>
<comment type="similarity">
    <text evidence="10">Belongs to the peptidase S1 family.</text>
</comment>
<keyword evidence="4 10" id="KW-0378">Hydrolase</keyword>
<dbReference type="InterPro" id="IPR001254">
    <property type="entry name" value="Trypsin_dom"/>
</dbReference>
<feature type="domain" description="Peptidase S1" evidence="14">
    <location>
        <begin position="202"/>
        <end position="432"/>
    </location>
</feature>
<evidence type="ECO:0000256" key="12">
    <source>
        <dbReference type="SAM" id="Phobius"/>
    </source>
</evidence>
<dbReference type="InterPro" id="IPR017329">
    <property type="entry name" value="Pept_S1A_HAT/DESC1"/>
</dbReference>
<name>A0A7J8AT09_MYOMY</name>
<evidence type="ECO:0000259" key="14">
    <source>
        <dbReference type="PROSITE" id="PS50240"/>
    </source>
</evidence>
<dbReference type="InterPro" id="IPR009003">
    <property type="entry name" value="Peptidase_S1_PA"/>
</dbReference>
<dbReference type="Gene3D" id="2.40.10.10">
    <property type="entry name" value="Trypsin-like serine proteases"/>
    <property type="match status" value="2"/>
</dbReference>
<evidence type="ECO:0000256" key="8">
    <source>
        <dbReference type="ARBA" id="ARBA00023136"/>
    </source>
</evidence>
<dbReference type="GO" id="GO:0005576">
    <property type="term" value="C:extracellular region"/>
    <property type="evidence" value="ECO:0007669"/>
    <property type="project" value="InterPro"/>
</dbReference>
<dbReference type="Pfam" id="PF01390">
    <property type="entry name" value="SEA"/>
    <property type="match status" value="1"/>
</dbReference>
<evidence type="ECO:0000256" key="5">
    <source>
        <dbReference type="ARBA" id="ARBA00022825"/>
    </source>
</evidence>
<protein>
    <recommendedName>
        <fullName evidence="10">Transmembrane protease serine</fullName>
        <ecNumber evidence="10">3.4.21.-</ecNumber>
    </recommendedName>
</protein>
<evidence type="ECO:0000313" key="15">
    <source>
        <dbReference type="EMBL" id="KAF6389230.1"/>
    </source>
</evidence>
<evidence type="ECO:0000256" key="9">
    <source>
        <dbReference type="ARBA" id="ARBA00023157"/>
    </source>
</evidence>
<evidence type="ECO:0000256" key="11">
    <source>
        <dbReference type="PIRSR" id="PIRSR037941-1"/>
    </source>
</evidence>
<dbReference type="GO" id="GO:0005886">
    <property type="term" value="C:plasma membrane"/>
    <property type="evidence" value="ECO:0007669"/>
    <property type="project" value="InterPro"/>
</dbReference>
<dbReference type="PANTHER" id="PTHR24252:SF28">
    <property type="entry name" value="TRANSMEMBRANE PROTEASE SERINE 11C ISOFORM X1"/>
    <property type="match status" value="1"/>
</dbReference>
<accession>A0A7J8AT09</accession>
<dbReference type="PROSITE" id="PS50024">
    <property type="entry name" value="SEA"/>
    <property type="match status" value="1"/>
</dbReference>
<reference evidence="15 16" key="1">
    <citation type="journal article" date="2020" name="Nature">
        <title>Six reference-quality genomes reveal evolution of bat adaptations.</title>
        <authorList>
            <person name="Jebb D."/>
            <person name="Huang Z."/>
            <person name="Pippel M."/>
            <person name="Hughes G.M."/>
            <person name="Lavrichenko K."/>
            <person name="Devanna P."/>
            <person name="Winkler S."/>
            <person name="Jermiin L.S."/>
            <person name="Skirmuntt E.C."/>
            <person name="Katzourakis A."/>
            <person name="Burkitt-Gray L."/>
            <person name="Ray D.A."/>
            <person name="Sullivan K.A.M."/>
            <person name="Roscito J.G."/>
            <person name="Kirilenko B.M."/>
            <person name="Davalos L.M."/>
            <person name="Corthals A.P."/>
            <person name="Power M.L."/>
            <person name="Jones G."/>
            <person name="Ransome R.D."/>
            <person name="Dechmann D.K.N."/>
            <person name="Locatelli A.G."/>
            <person name="Puechmaille S.J."/>
            <person name="Fedrigo O."/>
            <person name="Jarvis E.D."/>
            <person name="Hiller M."/>
            <person name="Vernes S.C."/>
            <person name="Myers E.W."/>
            <person name="Teeling E.C."/>
        </authorList>
    </citation>
    <scope>NUCLEOTIDE SEQUENCE [LARGE SCALE GENOMIC DNA]</scope>
    <source>
        <strain evidence="15">MMyoMyo1</strain>
        <tissue evidence="15">Flight muscle</tissue>
    </source>
</reference>
<evidence type="ECO:0000256" key="10">
    <source>
        <dbReference type="PIRNR" id="PIRNR037941"/>
    </source>
</evidence>
<evidence type="ECO:0000256" key="3">
    <source>
        <dbReference type="ARBA" id="ARBA00022692"/>
    </source>
</evidence>
<keyword evidence="9" id="KW-1015">Disulfide bond</keyword>
<dbReference type="Gene3D" id="3.30.70.960">
    <property type="entry name" value="SEA domain"/>
    <property type="match status" value="1"/>
</dbReference>
<evidence type="ECO:0000256" key="1">
    <source>
        <dbReference type="ARBA" id="ARBA00004606"/>
    </source>
</evidence>
<dbReference type="AlphaFoldDB" id="A0A7J8AT09"/>
<feature type="active site" description="Charge relay system" evidence="11">
    <location>
        <position position="242"/>
    </location>
</feature>
<keyword evidence="7 12" id="KW-1133">Transmembrane helix</keyword>
<evidence type="ECO:0000256" key="6">
    <source>
        <dbReference type="ARBA" id="ARBA00022968"/>
    </source>
</evidence>
<dbReference type="CDD" id="cd00190">
    <property type="entry name" value="Tryp_SPc"/>
    <property type="match status" value="1"/>
</dbReference>
<dbReference type="InterPro" id="IPR000082">
    <property type="entry name" value="SEA_dom"/>
</dbReference>
<feature type="transmembrane region" description="Helical" evidence="12">
    <location>
        <begin position="35"/>
        <end position="56"/>
    </location>
</feature>
<dbReference type="PIRSF" id="PIRSF037941">
    <property type="entry name" value="TMPRSS11ABCDE"/>
    <property type="match status" value="1"/>
</dbReference>
<feature type="active site" description="Charge relay system" evidence="11">
    <location>
        <position position="383"/>
    </location>
</feature>
<dbReference type="SUPFAM" id="SSF82671">
    <property type="entry name" value="SEA domain"/>
    <property type="match status" value="1"/>
</dbReference>
<dbReference type="FunFam" id="2.40.10.10:FF:000003">
    <property type="entry name" value="Transmembrane serine protease 3"/>
    <property type="match status" value="1"/>
</dbReference>
<gene>
    <name evidence="15" type="ORF">mMyoMyo1_019464</name>
</gene>
<proteinExistence type="inferred from homology"/>
<dbReference type="Pfam" id="PF00089">
    <property type="entry name" value="Trypsin"/>
    <property type="match status" value="1"/>
</dbReference>
<dbReference type="PROSITE" id="PS50240">
    <property type="entry name" value="TRYPSIN_DOM"/>
    <property type="match status" value="1"/>
</dbReference>